<proteinExistence type="predicted"/>
<dbReference type="Proteomes" id="UP000887572">
    <property type="component" value="Unplaced"/>
</dbReference>
<protein>
    <submittedName>
        <fullName evidence="2 3">Uncharacterized protein</fullName>
    </submittedName>
</protein>
<keyword evidence="1" id="KW-1185">Reference proteome</keyword>
<dbReference type="WBParaSite" id="Gr19_v10_g9879.t1">
    <property type="protein sequence ID" value="Gr19_v10_g9879.t1"/>
    <property type="gene ID" value="Gr19_v10_g9879"/>
</dbReference>
<name>A0A914IFY5_GLORO</name>
<sequence length="67" mass="7538">MEEQIQKLADKFSYLSISIDKVSDQQGFASAATTTTAHRCLHRDAPGTLAQQQWTAIPFELMPTKKR</sequence>
<evidence type="ECO:0000313" key="2">
    <source>
        <dbReference type="WBParaSite" id="Gr19_v10_g9879.t1"/>
    </source>
</evidence>
<accession>A0A914IFY5</accession>
<evidence type="ECO:0000313" key="3">
    <source>
        <dbReference type="WBParaSite" id="Gr19_v10_g9883.t1"/>
    </source>
</evidence>
<dbReference type="WBParaSite" id="Gr19_v10_g9883.t1">
    <property type="protein sequence ID" value="Gr19_v10_g9883.t1"/>
    <property type="gene ID" value="Gr19_v10_g9883"/>
</dbReference>
<organism evidence="1 3">
    <name type="scientific">Globodera rostochiensis</name>
    <name type="common">Golden nematode worm</name>
    <name type="synonym">Heterodera rostochiensis</name>
    <dbReference type="NCBI Taxonomy" id="31243"/>
    <lineage>
        <taxon>Eukaryota</taxon>
        <taxon>Metazoa</taxon>
        <taxon>Ecdysozoa</taxon>
        <taxon>Nematoda</taxon>
        <taxon>Chromadorea</taxon>
        <taxon>Rhabditida</taxon>
        <taxon>Tylenchina</taxon>
        <taxon>Tylenchomorpha</taxon>
        <taxon>Tylenchoidea</taxon>
        <taxon>Heteroderidae</taxon>
        <taxon>Heteroderinae</taxon>
        <taxon>Globodera</taxon>
    </lineage>
</organism>
<dbReference type="AlphaFoldDB" id="A0A914IFY5"/>
<reference evidence="2 3" key="1">
    <citation type="submission" date="2022-11" db="UniProtKB">
        <authorList>
            <consortium name="WormBaseParasite"/>
        </authorList>
    </citation>
    <scope>IDENTIFICATION</scope>
</reference>
<evidence type="ECO:0000313" key="1">
    <source>
        <dbReference type="Proteomes" id="UP000887572"/>
    </source>
</evidence>